<keyword evidence="4" id="KW-1185">Reference proteome</keyword>
<evidence type="ECO:0000313" key="4">
    <source>
        <dbReference type="Proteomes" id="UP001184614"/>
    </source>
</evidence>
<feature type="region of interest" description="Disordered" evidence="1">
    <location>
        <begin position="105"/>
        <end position="132"/>
    </location>
</feature>
<feature type="region of interest" description="Disordered" evidence="1">
    <location>
        <begin position="78"/>
        <end position="97"/>
    </location>
</feature>
<keyword evidence="2" id="KW-0812">Transmembrane</keyword>
<proteinExistence type="predicted"/>
<feature type="compositionally biased region" description="Basic and acidic residues" evidence="1">
    <location>
        <begin position="122"/>
        <end position="132"/>
    </location>
</feature>
<gene>
    <name evidence="3" type="ORF">J2782_000818</name>
</gene>
<accession>A0ABU1M4Z0</accession>
<evidence type="ECO:0000256" key="1">
    <source>
        <dbReference type="SAM" id="MobiDB-lite"/>
    </source>
</evidence>
<comment type="caution">
    <text evidence="3">The sequence shown here is derived from an EMBL/GenBank/DDBJ whole genome shotgun (WGS) entry which is preliminary data.</text>
</comment>
<dbReference type="EMBL" id="JAVDQT010000001">
    <property type="protein sequence ID" value="MDR6431113.1"/>
    <property type="molecule type" value="Genomic_DNA"/>
</dbReference>
<keyword evidence="2" id="KW-1133">Transmembrane helix</keyword>
<name>A0ABU1M4Z0_9HYPH</name>
<dbReference type="Proteomes" id="UP001184614">
    <property type="component" value="Unassembled WGS sequence"/>
</dbReference>
<sequence>MIKKWNKPGNDGCNGHLNDPAARHWSTKWVRTSVFGAIAFVLAVGGGVYTTFENLTEKSQQSNSKLASLFKKPLVMQPLPEMPSESPPGMSVQPERLSPQDALTIQKVDPIITGPRTHKPRPIVERAASKDS</sequence>
<feature type="compositionally biased region" description="Low complexity" evidence="1">
    <location>
        <begin position="78"/>
        <end position="91"/>
    </location>
</feature>
<reference evidence="3 4" key="1">
    <citation type="submission" date="2023-07" db="EMBL/GenBank/DDBJ databases">
        <title>Sorghum-associated microbial communities from plants grown in Nebraska, USA.</title>
        <authorList>
            <person name="Schachtman D."/>
        </authorList>
    </citation>
    <scope>NUCLEOTIDE SEQUENCE [LARGE SCALE GENOMIC DNA]</scope>
    <source>
        <strain evidence="3 4">DS1730</strain>
    </source>
</reference>
<evidence type="ECO:0000313" key="3">
    <source>
        <dbReference type="EMBL" id="MDR6431113.1"/>
    </source>
</evidence>
<protein>
    <submittedName>
        <fullName evidence="3">Uncharacterized protein</fullName>
    </submittedName>
</protein>
<organism evidence="3 4">
    <name type="scientific">Brucella pseudogrignonensis</name>
    <dbReference type="NCBI Taxonomy" id="419475"/>
    <lineage>
        <taxon>Bacteria</taxon>
        <taxon>Pseudomonadati</taxon>
        <taxon>Pseudomonadota</taxon>
        <taxon>Alphaproteobacteria</taxon>
        <taxon>Hyphomicrobiales</taxon>
        <taxon>Brucellaceae</taxon>
        <taxon>Brucella/Ochrobactrum group</taxon>
        <taxon>Brucella</taxon>
    </lineage>
</organism>
<dbReference type="RefSeq" id="WP_310010307.1">
    <property type="nucleotide sequence ID" value="NZ_JAVDQT010000001.1"/>
</dbReference>
<keyword evidence="2" id="KW-0472">Membrane</keyword>
<evidence type="ECO:0000256" key="2">
    <source>
        <dbReference type="SAM" id="Phobius"/>
    </source>
</evidence>
<feature type="transmembrane region" description="Helical" evidence="2">
    <location>
        <begin position="33"/>
        <end position="52"/>
    </location>
</feature>